<dbReference type="AlphaFoldDB" id="A0A5P2UQR8"/>
<evidence type="ECO:0000313" key="2">
    <source>
        <dbReference type="EMBL" id="QEU81498.1"/>
    </source>
</evidence>
<dbReference type="KEGG" id="ssub:CP968_27290"/>
<reference evidence="2 3" key="2">
    <citation type="submission" date="2017-09" db="EMBL/GenBank/DDBJ databases">
        <authorList>
            <person name="Lee N."/>
            <person name="Cho B.-K."/>
        </authorList>
    </citation>
    <scope>NUCLEOTIDE SEQUENCE [LARGE SCALE GENOMIC DNA]</scope>
    <source>
        <strain evidence="2 3">ATCC 27467</strain>
    </source>
</reference>
<reference evidence="1" key="3">
    <citation type="submission" date="2020-09" db="EMBL/GenBank/DDBJ databases">
        <authorList>
            <person name="Sun Q."/>
            <person name="Ohkuma M."/>
        </authorList>
    </citation>
    <scope>NUCLEOTIDE SEQUENCE</scope>
    <source>
        <strain evidence="1">JCM 4834</strain>
    </source>
</reference>
<organism evidence="2 3">
    <name type="scientific">Streptomyces subrutilus</name>
    <dbReference type="NCBI Taxonomy" id="36818"/>
    <lineage>
        <taxon>Bacteria</taxon>
        <taxon>Bacillati</taxon>
        <taxon>Actinomycetota</taxon>
        <taxon>Actinomycetes</taxon>
        <taxon>Kitasatosporales</taxon>
        <taxon>Streptomycetaceae</taxon>
        <taxon>Streptomyces</taxon>
    </lineage>
</organism>
<dbReference type="Proteomes" id="UP000634660">
    <property type="component" value="Unassembled WGS sequence"/>
</dbReference>
<dbReference type="EMBL" id="BMVX01000026">
    <property type="protein sequence ID" value="GGZ88034.1"/>
    <property type="molecule type" value="Genomic_DNA"/>
</dbReference>
<name>A0A5P2UQR8_9ACTN</name>
<dbReference type="RefSeq" id="WP_150520505.1">
    <property type="nucleotide sequence ID" value="NZ_BMVX01000026.1"/>
</dbReference>
<keyword evidence="3" id="KW-1185">Reference proteome</keyword>
<gene>
    <name evidence="2" type="ORF">CP968_27290</name>
    <name evidence="1" type="ORF">GCM10010371_54880</name>
</gene>
<sequence>MSEVHPLLDALTGLPRTRPAGPAEAEVLLAGLRSRPAGPAEAEVLLAGLRSAAARWADLLYEAGEGARGQLPPRAQAALTLAFRRAEESYVELEIALRDCTDHHGPAR</sequence>
<dbReference type="Proteomes" id="UP000326831">
    <property type="component" value="Chromosome"/>
</dbReference>
<evidence type="ECO:0000313" key="1">
    <source>
        <dbReference type="EMBL" id="GGZ88034.1"/>
    </source>
</evidence>
<protein>
    <submittedName>
        <fullName evidence="2">Uncharacterized protein</fullName>
    </submittedName>
</protein>
<dbReference type="OrthoDB" id="4320046at2"/>
<accession>A0A5P2UQR8</accession>
<proteinExistence type="predicted"/>
<evidence type="ECO:0000313" key="3">
    <source>
        <dbReference type="Proteomes" id="UP000326831"/>
    </source>
</evidence>
<reference evidence="1" key="1">
    <citation type="journal article" date="2014" name="Int. J. Syst. Evol. Microbiol.">
        <title>Complete genome sequence of Corynebacterium casei LMG S-19264T (=DSM 44701T), isolated from a smear-ripened cheese.</title>
        <authorList>
            <consortium name="US DOE Joint Genome Institute (JGI-PGF)"/>
            <person name="Walter F."/>
            <person name="Albersmeier A."/>
            <person name="Kalinowski J."/>
            <person name="Ruckert C."/>
        </authorList>
    </citation>
    <scope>NUCLEOTIDE SEQUENCE</scope>
    <source>
        <strain evidence="1">JCM 4834</strain>
    </source>
</reference>
<dbReference type="EMBL" id="CP023701">
    <property type="protein sequence ID" value="QEU81498.1"/>
    <property type="molecule type" value="Genomic_DNA"/>
</dbReference>